<sequence>MRLLVFTCFFLIQLGNPIFAQKSYSDYVSLTDVFEKLNNEYQVDFSYSNQEIDGISIEKFDLSIGLKPTIEHLQAVCSFNFEQLPNQIIAVVLKPEFELFCLKAIHFEKQIALNQVEYFIDNYKISNLDDDKIWLPISKNKNTEIYAKAKGFEKKIIDSKSVMEKECYELYFLSESINLDEVIITNYLTKGINKMKSGQIRFMASYFGALPGLIEPDVLQSIQALPGVMSTEESVSYLNVRGGTHDQNLFLWDGIKLYQTSHFFGMITALNPYMTQTTDIIKNASNSEFGDGVSSVINMKTNPKINQKLKAEAGVNLIHADFFVDTPIQENSSLQISGRQSINQLIKTPTYDEFFNKVFQNTSVIAPINNNEIAQDDDFSFNDFSFRWLYQLSKKDLIRINGLFANDEFSLNRQEFGTDLISSRESNLDQQNSAFGAFYQRDWNKQFTSSFQFYTSNYQFRAINTDVLQAQTLIEENQVEEWGFKLKNTYQLNSEISFVGGYQFNETGILNFESISNPFFRRSEREAIITNSLFLGVNYQPTKQTNLNIGSRLNHISKFNSLLFEPRINFSHRFFKHFIFEFKAEQKSQITSQIIDQQSDFLGVESRRWVLANPDEIPVITSEQLSFGLSYQKNNWLITSDFYYKRILDITSQSQGFQNQFQFETTQGNYEVFGAEFLINKKWNQFSTWLSYSLSDNKYYFEDFEPQEFANNLDITHVIDLGINYSYENFNIATGLHWHSGLPTTPVIQNTNTEDLSFTFGNPNTNRLRNFFRVDFSANYEFTLKDDVKMYMGMSIWNVLGRNNVYNSFYSNPNHSMMSQSFQQGLGFTPNFSLRIQF</sequence>
<dbReference type="SUPFAM" id="SSF56935">
    <property type="entry name" value="Porins"/>
    <property type="match status" value="1"/>
</dbReference>
<organism evidence="5 6">
    <name type="scientific">Psychroflexus planctonicus</name>
    <dbReference type="NCBI Taxonomy" id="1526575"/>
    <lineage>
        <taxon>Bacteria</taxon>
        <taxon>Pseudomonadati</taxon>
        <taxon>Bacteroidota</taxon>
        <taxon>Flavobacteriia</taxon>
        <taxon>Flavobacteriales</taxon>
        <taxon>Flavobacteriaceae</taxon>
        <taxon>Psychroflexus</taxon>
    </lineage>
</organism>
<dbReference type="Gene3D" id="2.40.170.20">
    <property type="entry name" value="TonB-dependent receptor, beta-barrel domain"/>
    <property type="match status" value="1"/>
</dbReference>
<feature type="domain" description="TonB-dependent receptor plug" evidence="4">
    <location>
        <begin position="217"/>
        <end position="292"/>
    </location>
</feature>
<evidence type="ECO:0000259" key="4">
    <source>
        <dbReference type="Pfam" id="PF07715"/>
    </source>
</evidence>
<dbReference type="Gene3D" id="2.170.130.10">
    <property type="entry name" value="TonB-dependent receptor, plug domain"/>
    <property type="match status" value="1"/>
</dbReference>
<accession>A0ABQ1SCM8</accession>
<keyword evidence="6" id="KW-1185">Reference proteome</keyword>
<dbReference type="InterPro" id="IPR012910">
    <property type="entry name" value="Plug_dom"/>
</dbReference>
<evidence type="ECO:0000256" key="2">
    <source>
        <dbReference type="ARBA" id="ARBA00023136"/>
    </source>
</evidence>
<dbReference type="InterPro" id="IPR037066">
    <property type="entry name" value="Plug_dom_sf"/>
</dbReference>
<dbReference type="InterPro" id="IPR036942">
    <property type="entry name" value="Beta-barrel_TonB_sf"/>
</dbReference>
<dbReference type="Pfam" id="PF07715">
    <property type="entry name" value="Plug"/>
    <property type="match status" value="1"/>
</dbReference>
<gene>
    <name evidence="5" type="ORF">GCM10010832_05550</name>
</gene>
<name>A0ABQ1SCM8_9FLAO</name>
<dbReference type="EMBL" id="BMGM01000002">
    <property type="protein sequence ID" value="GGE27706.1"/>
    <property type="molecule type" value="Genomic_DNA"/>
</dbReference>
<comment type="caution">
    <text evidence="5">The sequence shown here is derived from an EMBL/GenBank/DDBJ whole genome shotgun (WGS) entry which is preliminary data.</text>
</comment>
<evidence type="ECO:0000256" key="3">
    <source>
        <dbReference type="ARBA" id="ARBA00023237"/>
    </source>
</evidence>
<dbReference type="Proteomes" id="UP000599179">
    <property type="component" value="Unassembled WGS sequence"/>
</dbReference>
<dbReference type="RefSeq" id="WP_188457567.1">
    <property type="nucleotide sequence ID" value="NZ_BMGM01000002.1"/>
</dbReference>
<proteinExistence type="predicted"/>
<evidence type="ECO:0000313" key="5">
    <source>
        <dbReference type="EMBL" id="GGE27706.1"/>
    </source>
</evidence>
<comment type="subcellular location">
    <subcellularLocation>
        <location evidence="1">Cell outer membrane</location>
    </subcellularLocation>
</comment>
<keyword evidence="3" id="KW-0998">Cell outer membrane</keyword>
<evidence type="ECO:0000256" key="1">
    <source>
        <dbReference type="ARBA" id="ARBA00004442"/>
    </source>
</evidence>
<evidence type="ECO:0000313" key="6">
    <source>
        <dbReference type="Proteomes" id="UP000599179"/>
    </source>
</evidence>
<reference evidence="6" key="1">
    <citation type="journal article" date="2019" name="Int. J. Syst. Evol. Microbiol.">
        <title>The Global Catalogue of Microorganisms (GCM) 10K type strain sequencing project: providing services to taxonomists for standard genome sequencing and annotation.</title>
        <authorList>
            <consortium name="The Broad Institute Genomics Platform"/>
            <consortium name="The Broad Institute Genome Sequencing Center for Infectious Disease"/>
            <person name="Wu L."/>
            <person name="Ma J."/>
        </authorList>
    </citation>
    <scope>NUCLEOTIDE SEQUENCE [LARGE SCALE GENOMIC DNA]</scope>
    <source>
        <strain evidence="6">CGMCC 1.12931</strain>
    </source>
</reference>
<keyword evidence="2" id="KW-0472">Membrane</keyword>
<protein>
    <recommendedName>
        <fullName evidence="4">TonB-dependent receptor plug domain-containing protein</fullName>
    </recommendedName>
</protein>